<keyword evidence="2" id="KW-1185">Reference proteome</keyword>
<dbReference type="EMBL" id="JAHRIP010032174">
    <property type="protein sequence ID" value="MEQ2293274.1"/>
    <property type="molecule type" value="Genomic_DNA"/>
</dbReference>
<protein>
    <submittedName>
        <fullName evidence="1">Uncharacterized protein</fullName>
    </submittedName>
</protein>
<sequence>MPEIFSSLRHESSRRTLVCYFFLWCNGEIPKYYRHNPLSILNHVESISTVTKTAIHFCYQEAMQFCFQLRWYKGPPPKKKKSGKVWKKSLARREMFPQKLLSVIRRQQHFPFFLVKPEEKEGM</sequence>
<comment type="caution">
    <text evidence="1">The sequence shown here is derived from an EMBL/GenBank/DDBJ whole genome shotgun (WGS) entry which is preliminary data.</text>
</comment>
<evidence type="ECO:0000313" key="1">
    <source>
        <dbReference type="EMBL" id="MEQ2293274.1"/>
    </source>
</evidence>
<evidence type="ECO:0000313" key="2">
    <source>
        <dbReference type="Proteomes" id="UP001469553"/>
    </source>
</evidence>
<gene>
    <name evidence="1" type="ORF">AMECASPLE_031615</name>
</gene>
<dbReference type="Proteomes" id="UP001469553">
    <property type="component" value="Unassembled WGS sequence"/>
</dbReference>
<name>A0ABV0YHG3_9TELE</name>
<accession>A0ABV0YHG3</accession>
<organism evidence="1 2">
    <name type="scientific">Ameca splendens</name>
    <dbReference type="NCBI Taxonomy" id="208324"/>
    <lineage>
        <taxon>Eukaryota</taxon>
        <taxon>Metazoa</taxon>
        <taxon>Chordata</taxon>
        <taxon>Craniata</taxon>
        <taxon>Vertebrata</taxon>
        <taxon>Euteleostomi</taxon>
        <taxon>Actinopterygii</taxon>
        <taxon>Neopterygii</taxon>
        <taxon>Teleostei</taxon>
        <taxon>Neoteleostei</taxon>
        <taxon>Acanthomorphata</taxon>
        <taxon>Ovalentaria</taxon>
        <taxon>Atherinomorphae</taxon>
        <taxon>Cyprinodontiformes</taxon>
        <taxon>Goodeidae</taxon>
        <taxon>Ameca</taxon>
    </lineage>
</organism>
<proteinExistence type="predicted"/>
<reference evidence="1 2" key="1">
    <citation type="submission" date="2021-06" db="EMBL/GenBank/DDBJ databases">
        <authorList>
            <person name="Palmer J.M."/>
        </authorList>
    </citation>
    <scope>NUCLEOTIDE SEQUENCE [LARGE SCALE GENOMIC DNA]</scope>
    <source>
        <strain evidence="1 2">AS_MEX2019</strain>
        <tissue evidence="1">Muscle</tissue>
    </source>
</reference>